<gene>
    <name evidence="3" type="ORF">SAMN05216252_11655</name>
</gene>
<dbReference type="CDD" id="cd17933">
    <property type="entry name" value="DEXSc_RecD-like"/>
    <property type="match status" value="1"/>
</dbReference>
<dbReference type="Gene3D" id="2.30.30.940">
    <property type="match status" value="1"/>
</dbReference>
<evidence type="ECO:0000313" key="4">
    <source>
        <dbReference type="Proteomes" id="UP000198280"/>
    </source>
</evidence>
<feature type="region of interest" description="Disordered" evidence="1">
    <location>
        <begin position="1485"/>
        <end position="1534"/>
    </location>
</feature>
<feature type="region of interest" description="Disordered" evidence="1">
    <location>
        <begin position="1547"/>
        <end position="1574"/>
    </location>
</feature>
<dbReference type="NCBIfam" id="NF041492">
    <property type="entry name" value="MobF"/>
    <property type="match status" value="1"/>
</dbReference>
<dbReference type="RefSeq" id="WP_322975707.1">
    <property type="nucleotide sequence ID" value="NZ_FZOF01000016.1"/>
</dbReference>
<feature type="region of interest" description="Disordered" evidence="1">
    <location>
        <begin position="1683"/>
        <end position="1726"/>
    </location>
</feature>
<dbReference type="InterPro" id="IPR027417">
    <property type="entry name" value="P-loop_NTPase"/>
</dbReference>
<organism evidence="3 4">
    <name type="scientific">Actinacidiphila glaucinigra</name>
    <dbReference type="NCBI Taxonomy" id="235986"/>
    <lineage>
        <taxon>Bacteria</taxon>
        <taxon>Bacillati</taxon>
        <taxon>Actinomycetota</taxon>
        <taxon>Actinomycetes</taxon>
        <taxon>Kitasatosporales</taxon>
        <taxon>Streptomycetaceae</taxon>
        <taxon>Actinacidiphila</taxon>
    </lineage>
</organism>
<accession>A0A239KMQ7</accession>
<dbReference type="InterPro" id="IPR014862">
    <property type="entry name" value="TrwC"/>
</dbReference>
<evidence type="ECO:0000259" key="2">
    <source>
        <dbReference type="Pfam" id="PF08751"/>
    </source>
</evidence>
<feature type="compositionally biased region" description="Pro residues" evidence="1">
    <location>
        <begin position="1547"/>
        <end position="1568"/>
    </location>
</feature>
<sequence length="1726" mass="181203">MTVKGISAGNYPYYRRNIAKCDGACGGGVAVSSSTPGVPVGRWHGRGAAVLGLAGEVSEPQMRALFGLGMHPDAEAILTRETRAGASKKRAWDAAKLGPALPELAEGTPLDRQIEQVLQHESEQLCRPLTGTETKNLKMQVAAQAFRAEYRRAPDDGKELARFLASRTGKQRQARTGYDLTFSSEELSLLFALGDEQVRQVVLEVLSQARTETVAWIEDHALAVRRGTGGTAQLQARPGVLATVYLHYESRAGDPMLHEHVVISPRVQGPDGKWQNLDARLLYREIVSASELFNQRSLELICGRLGLRTEPVEVTAGQRPVMQLVGIDVRLRELFSQRGSAIREVVEELEADYRHRHGRQPGLAARKGLQERARVSTKQAKRTARSLDDLLAGWRRRAIAATDQATVDGVVRAAQAAARTAGEAATARGAGGAAAGMAADPEGASGAAGEHAPGTGAEVVGAGGDGVVEVDVVGAAAVVLAEVSAYRTTFRRRHVLAEARRYLMRTLAGATAPVGVADAIADRALAGAECVELTPPDLHPGLPELTRADGESAYRGIGSRTYTTASLLAAEERLVAAAGRGVVAPVGRDIFARVAAEHGGGLDAGQRELAAAFATSDRLLLAGIGPAGSGKTSAMRLLARAVDATGGRLVPLAPSARAAAVLGTDLGRSAHTLHSWLRGRELAAQGHLAGEGFGLRPGDVVVVDEAGTAGTRLLDRVVADAAMAGAVVRLLGDPRQLAAVESGGALRLIASGGGVVELDRLHRFRTDGEADASLVLRDDDRPEQVFAWYRERGRITAGTPGAMQQAVLDAWAKDTEAGCSTVMTAADTATVSALNARAQAWHLSRGTVTAGPAAVLRGGLRAHAGDIVVTRRNERRRIVRGARDFVKNGDTWTVQAVEPDGALTVRHTVHRGRLRLPAGYVAAYCELGYASTIHRAQGMTVDTSHALATPASAREGVYVQLTRGRHTNRLYLALDYDGQDVAGVLETIAARRGTQVSATETTAELQQRAIDPATLAAQYADAAAQATTARLSAVLEQALGADRAAVVLAADTFPAVTRALLDAERAGSDLPGLLAKATTSGPSTTGAGPDATGDGPNTTNDGPNTTNDGPDVTDDVRDSTEDGGGSAGAAGLAGRLLRLVRAAGSGQAGVTGPAGQAPAATSAAPVAGSASSAAAGLAVVPSYRLHALMAWAASLRAAAHSELQAAEAAAGMLPVPVTTGSGCTHAAWPHRPYGPLTRTELDTHLAAVRAVCRDAERSGTPLSPAASNTVAALTAEDALRCALPWREAAREDWQRERTPHLSQSSLAAIRRHHSVRVFDTDQRLRHARTVLAGADALSDAFHAELSRRVGLPGRCAQRPWHPADVPDWVADRTAQDHPGTPGHWRRHLTERHRILTWALAQRGRTLAGSPPAWAEPLGPPPPADAPERRTAWALTCALTELWRIRHAITTVPGLGPRPDDPVEAAAWDAMTARIRALASARLPARTQPPGVLSPALLPAPRTRSVRPPAAPVPTPLPKVPARPSKVPTPAPKVAAPVVPPPPPVPPVSPPVGPAPTQPPHLTQPPPAPGGGDGLIAPYPPRAAQAFQASQAVRAAVLARRALTAALTGGPAPEPWIENITAPGRDHAGEQHAYTRLITAIADYRRRRDHAGPDVLGPRPTGDDGREWDHLTDALDRYTQSRIQARLDALRRRSAAAPQQPSPAPRLTGPPPGSRASDTRPVPRRHL</sequence>
<proteinExistence type="predicted"/>
<protein>
    <submittedName>
        <fullName evidence="3">Conjugative relaxase domain-containing protein, TrwC/TraI family</fullName>
    </submittedName>
</protein>
<feature type="compositionally biased region" description="Pro residues" evidence="1">
    <location>
        <begin position="1508"/>
        <end position="1530"/>
    </location>
</feature>
<feature type="domain" description="TrwC relaxase" evidence="2">
    <location>
        <begin position="11"/>
        <end position="399"/>
    </location>
</feature>
<feature type="compositionally biased region" description="Low complexity" evidence="1">
    <location>
        <begin position="1498"/>
        <end position="1507"/>
    </location>
</feature>
<feature type="region of interest" description="Disordered" evidence="1">
    <location>
        <begin position="1648"/>
        <end position="1667"/>
    </location>
</feature>
<dbReference type="Pfam" id="PF13604">
    <property type="entry name" value="AAA_30"/>
    <property type="match status" value="1"/>
</dbReference>
<feature type="region of interest" description="Disordered" evidence="1">
    <location>
        <begin position="1072"/>
        <end position="1128"/>
    </location>
</feature>
<dbReference type="CDD" id="cd18809">
    <property type="entry name" value="SF1_C_RecD"/>
    <property type="match status" value="1"/>
</dbReference>
<keyword evidence="4" id="KW-1185">Reference proteome</keyword>
<evidence type="ECO:0000313" key="3">
    <source>
        <dbReference type="EMBL" id="SNT19290.1"/>
    </source>
</evidence>
<dbReference type="Pfam" id="PF08751">
    <property type="entry name" value="TrwC"/>
    <property type="match status" value="1"/>
</dbReference>
<evidence type="ECO:0000256" key="1">
    <source>
        <dbReference type="SAM" id="MobiDB-lite"/>
    </source>
</evidence>
<feature type="compositionally biased region" description="Pro residues" evidence="1">
    <location>
        <begin position="1699"/>
        <end position="1712"/>
    </location>
</feature>
<dbReference type="Gene3D" id="3.40.50.300">
    <property type="entry name" value="P-loop containing nucleotide triphosphate hydrolases"/>
    <property type="match status" value="2"/>
</dbReference>
<dbReference type="SUPFAM" id="SSF55464">
    <property type="entry name" value="Origin of replication-binding domain, RBD-like"/>
    <property type="match status" value="1"/>
</dbReference>
<feature type="compositionally biased region" description="Low complexity" evidence="1">
    <location>
        <begin position="1077"/>
        <end position="1110"/>
    </location>
</feature>
<dbReference type="SUPFAM" id="SSF52540">
    <property type="entry name" value="P-loop containing nucleoside triphosphate hydrolases"/>
    <property type="match status" value="2"/>
</dbReference>
<dbReference type="Proteomes" id="UP000198280">
    <property type="component" value="Unassembled WGS sequence"/>
</dbReference>
<name>A0A239KMQ7_9ACTN</name>
<reference evidence="3 4" key="1">
    <citation type="submission" date="2017-06" db="EMBL/GenBank/DDBJ databases">
        <authorList>
            <person name="Kim H.J."/>
            <person name="Triplett B.A."/>
        </authorList>
    </citation>
    <scope>NUCLEOTIDE SEQUENCE [LARGE SCALE GENOMIC DNA]</scope>
    <source>
        <strain evidence="3 4">CGMCC 4.1858</strain>
    </source>
</reference>
<dbReference type="EMBL" id="FZOF01000016">
    <property type="protein sequence ID" value="SNT19290.1"/>
    <property type="molecule type" value="Genomic_DNA"/>
</dbReference>